<name>A0A250KN20_9BACT</name>
<feature type="domain" description="BACON" evidence="2">
    <location>
        <begin position="92"/>
        <end position="138"/>
    </location>
</feature>
<evidence type="ECO:0000313" key="4">
    <source>
        <dbReference type="Proteomes" id="UP000267517"/>
    </source>
</evidence>
<evidence type="ECO:0000256" key="1">
    <source>
        <dbReference type="SAM" id="SignalP"/>
    </source>
</evidence>
<dbReference type="Pfam" id="PF13004">
    <property type="entry name" value="BACON"/>
    <property type="match status" value="1"/>
</dbReference>
<proteinExistence type="predicted"/>
<dbReference type="InterPro" id="IPR013783">
    <property type="entry name" value="Ig-like_fold"/>
</dbReference>
<feature type="signal peptide" evidence="1">
    <location>
        <begin position="1"/>
        <end position="22"/>
    </location>
</feature>
<feature type="chain" id="PRO_5012106107" description="BACON domain-containing protein" evidence="1">
    <location>
        <begin position="23"/>
        <end position="139"/>
    </location>
</feature>
<protein>
    <recommendedName>
        <fullName evidence="2">BACON domain-containing protein</fullName>
    </recommendedName>
</protein>
<dbReference type="Proteomes" id="UP000267517">
    <property type="component" value="Chromosome II"/>
</dbReference>
<dbReference type="AlphaFoldDB" id="A0A250KN20"/>
<dbReference type="EMBL" id="AP018050">
    <property type="protein sequence ID" value="BBA30435.1"/>
    <property type="molecule type" value="Genomic_DNA"/>
</dbReference>
<evidence type="ECO:0000313" key="3">
    <source>
        <dbReference type="EMBL" id="BBA30435.1"/>
    </source>
</evidence>
<sequence length="139" mass="15721">MSILKKSTFAALLLMLLTTIFSCELNSEDGRWDPMKWTSDRHGDPRKITATAEGETYQLKCTNYGGPWISSVTDADTVIYAGSKEQDFHHIKYDWYDISAKGNTFYITLLPNTTGKERKLSIVVTAGDIFDQIEVTQNK</sequence>
<gene>
    <name evidence="3" type="ORF">PMEL_200966</name>
</gene>
<dbReference type="Gene3D" id="2.60.40.10">
    <property type="entry name" value="Immunoglobulins"/>
    <property type="match status" value="1"/>
</dbReference>
<keyword evidence="1" id="KW-0732">Signal</keyword>
<evidence type="ECO:0000259" key="2">
    <source>
        <dbReference type="Pfam" id="PF13004"/>
    </source>
</evidence>
<dbReference type="PROSITE" id="PS51257">
    <property type="entry name" value="PROKAR_LIPOPROTEIN"/>
    <property type="match status" value="1"/>
</dbReference>
<organism evidence="3 4">
    <name type="scientific">Prevotella melaninogenica</name>
    <dbReference type="NCBI Taxonomy" id="28132"/>
    <lineage>
        <taxon>Bacteria</taxon>
        <taxon>Pseudomonadati</taxon>
        <taxon>Bacteroidota</taxon>
        <taxon>Bacteroidia</taxon>
        <taxon>Bacteroidales</taxon>
        <taxon>Prevotellaceae</taxon>
        <taxon>Prevotella</taxon>
    </lineage>
</organism>
<accession>A0A250KN20</accession>
<dbReference type="InterPro" id="IPR024361">
    <property type="entry name" value="BACON"/>
</dbReference>
<reference evidence="3 4" key="1">
    <citation type="submission" date="2017-05" db="EMBL/GenBank/DDBJ databases">
        <title>whole genome sequence of Prevotella melaninogenica GAI 07411.</title>
        <authorList>
            <person name="Kondo Y."/>
            <person name="Hoshino T."/>
        </authorList>
    </citation>
    <scope>NUCLEOTIDE SEQUENCE [LARGE SCALE GENOMIC DNA]</scope>
    <source>
        <strain evidence="3 4">GAI 07411</strain>
    </source>
</reference>